<organism evidence="2 3">
    <name type="scientific">Acinetobacter seifertii</name>
    <dbReference type="NCBI Taxonomy" id="1530123"/>
    <lineage>
        <taxon>Bacteria</taxon>
        <taxon>Pseudomonadati</taxon>
        <taxon>Pseudomonadota</taxon>
        <taxon>Gammaproteobacteria</taxon>
        <taxon>Moraxellales</taxon>
        <taxon>Moraxellaceae</taxon>
        <taxon>Acinetobacter</taxon>
        <taxon>Acinetobacter calcoaceticus/baumannii complex</taxon>
    </lineage>
</organism>
<dbReference type="Proteomes" id="UP000013065">
    <property type="component" value="Unassembled WGS sequence"/>
</dbReference>
<gene>
    <name evidence="2" type="ORF">F985_03012</name>
</gene>
<reference evidence="3" key="1">
    <citation type="submission" date="2013-02" db="EMBL/GenBank/DDBJ databases">
        <title>The Genome Sequence of Acinetobacter sp. NIPH 973.</title>
        <authorList>
            <consortium name="The Broad Institute Genome Sequencing Platform"/>
            <consortium name="The Broad Institute Genome Sequencing Center for Infectious Disease"/>
            <person name="Cerqueira G."/>
            <person name="Feldgarden M."/>
            <person name="Courvalin P."/>
            <person name="Perichon B."/>
            <person name="Grillot-Courvalin C."/>
            <person name="Clermont D."/>
            <person name="Rocha E."/>
            <person name="Yoon E.-J."/>
            <person name="Nemec A."/>
            <person name="Walker B."/>
            <person name="Young S.K."/>
            <person name="Zeng Q."/>
            <person name="Gargeya S."/>
            <person name="Fitzgerald M."/>
            <person name="Haas B."/>
            <person name="Abouelleil A."/>
            <person name="Alvarado L."/>
            <person name="Arachchi H.M."/>
            <person name="Berlin A.M."/>
            <person name="Chapman S.B."/>
            <person name="Dewar J."/>
            <person name="Goldberg J."/>
            <person name="Griggs A."/>
            <person name="Gujja S."/>
            <person name="Hansen M."/>
            <person name="Howarth C."/>
            <person name="Imamovic A."/>
            <person name="Larimer J."/>
            <person name="McCowan C."/>
            <person name="Murphy C."/>
            <person name="Neiman D."/>
            <person name="Pearson M."/>
            <person name="Priest M."/>
            <person name="Roberts A."/>
            <person name="Saif S."/>
            <person name="Shea T."/>
            <person name="Sisk P."/>
            <person name="Sykes S."/>
            <person name="Wortman J."/>
            <person name="Nusbaum C."/>
            <person name="Birren B."/>
        </authorList>
    </citation>
    <scope>NUCLEOTIDE SEQUENCE [LARGE SCALE GENOMIC DNA]</scope>
    <source>
        <strain evidence="3">NIPH 973</strain>
    </source>
</reference>
<protein>
    <submittedName>
        <fullName evidence="2">Glutaminase-asparaginase</fullName>
    </submittedName>
</protein>
<accession>N8S8K2</accession>
<dbReference type="HOGENOM" id="CLU_2230624_0_0_6"/>
<dbReference type="InterPro" id="IPR036152">
    <property type="entry name" value="Asp/glu_Ase-like_sf"/>
</dbReference>
<feature type="domain" description="Asparaginase/glutaminase C-terminal" evidence="1">
    <location>
        <begin position="2"/>
        <end position="112"/>
    </location>
</feature>
<proteinExistence type="predicted"/>
<dbReference type="PIRSF" id="PIRSF500176">
    <property type="entry name" value="L_ASNase"/>
    <property type="match status" value="1"/>
</dbReference>
<dbReference type="PIRSF" id="PIRSF001220">
    <property type="entry name" value="L-ASNase_gatD"/>
    <property type="match status" value="1"/>
</dbReference>
<dbReference type="GO" id="GO:0004067">
    <property type="term" value="F:asparaginase activity"/>
    <property type="evidence" value="ECO:0007669"/>
    <property type="project" value="UniProtKB-UniRule"/>
</dbReference>
<dbReference type="SUPFAM" id="SSF53774">
    <property type="entry name" value="Glutaminase/Asparaginase"/>
    <property type="match status" value="1"/>
</dbReference>
<dbReference type="InterPro" id="IPR006034">
    <property type="entry name" value="Asparaginase/glutaminase-like"/>
</dbReference>
<dbReference type="InterPro" id="IPR040919">
    <property type="entry name" value="Asparaginase_C"/>
</dbReference>
<comment type="caution">
    <text evidence="2">The sequence shown here is derived from an EMBL/GenBank/DDBJ whole genome shotgun (WGS) entry which is preliminary data.</text>
</comment>
<evidence type="ECO:0000313" key="3">
    <source>
        <dbReference type="Proteomes" id="UP000013065"/>
    </source>
</evidence>
<sequence length="115" mass="12716">MVQIVYGSDSMLPDAYEAYAKAGAKAIIHAGTGNGSVANYIVPTLQKLHDKDGIQIIRSSRVPQGFVLRNAEQPDDKYGWVAAHDLNPQKARLLAALALTKTNDAKEIQRMFWQY</sequence>
<reference evidence="2 3" key="2">
    <citation type="journal article" date="2015" name="Int. J. Syst. Evol. Microbiol.">
        <title>Acinetobacter seifertii sp. nov., a member of the Acinetobacter calcoaceticus-Acinetobacter baumannii complex isolated from human clinical specimens.</title>
        <authorList>
            <person name="Nemec A."/>
            <person name="Krizova L."/>
            <person name="Maixnerova M."/>
            <person name="Sedo O."/>
            <person name="Brisse S."/>
            <person name="Higgins P.G."/>
        </authorList>
    </citation>
    <scope>NUCLEOTIDE SEQUENCE [LARGE SCALE GENOMIC DNA]</scope>
    <source>
        <strain evidence="2 3">NIPH 973</strain>
    </source>
</reference>
<dbReference type="PATRIC" id="fig|520709.3.peg.2955"/>
<evidence type="ECO:0000259" key="1">
    <source>
        <dbReference type="Pfam" id="PF17763"/>
    </source>
</evidence>
<dbReference type="AlphaFoldDB" id="N8S8K2"/>
<dbReference type="Gene3D" id="3.40.50.40">
    <property type="match status" value="1"/>
</dbReference>
<evidence type="ECO:0000313" key="2">
    <source>
        <dbReference type="EMBL" id="ENU42124.1"/>
    </source>
</evidence>
<dbReference type="InterPro" id="IPR027473">
    <property type="entry name" value="L-asparaginase_C"/>
</dbReference>
<dbReference type="EMBL" id="APOO01000022">
    <property type="protein sequence ID" value="ENU42124.1"/>
    <property type="molecule type" value="Genomic_DNA"/>
</dbReference>
<name>N8S8K2_9GAMM</name>
<dbReference type="PROSITE" id="PS51732">
    <property type="entry name" value="ASN_GLN_ASE_3"/>
    <property type="match status" value="1"/>
</dbReference>
<dbReference type="Pfam" id="PF17763">
    <property type="entry name" value="Asparaginase_C"/>
    <property type="match status" value="1"/>
</dbReference>